<dbReference type="NCBIfam" id="TIGR00071">
    <property type="entry name" value="hisT_truA"/>
    <property type="match status" value="1"/>
</dbReference>
<dbReference type="Proteomes" id="UP000054837">
    <property type="component" value="Unassembled WGS sequence"/>
</dbReference>
<evidence type="ECO:0000256" key="4">
    <source>
        <dbReference type="HAMAP-Rule" id="MF_00171"/>
    </source>
</evidence>
<dbReference type="SUPFAM" id="SSF55120">
    <property type="entry name" value="Pseudouridine synthase"/>
    <property type="match status" value="1"/>
</dbReference>
<evidence type="ECO:0000313" key="9">
    <source>
        <dbReference type="EMBL" id="KUG56916.1"/>
    </source>
</evidence>
<dbReference type="STRING" id="767452.AVL62_12375"/>
<evidence type="ECO:0000256" key="6">
    <source>
        <dbReference type="PIRSR" id="PIRSR001430-2"/>
    </source>
</evidence>
<dbReference type="AlphaFoldDB" id="A0A0W8IAF0"/>
<dbReference type="InterPro" id="IPR020094">
    <property type="entry name" value="TruA/RsuA/RluB/E/F_N"/>
</dbReference>
<dbReference type="EMBL" id="LQBL01000011">
    <property type="protein sequence ID" value="KUG56916.1"/>
    <property type="molecule type" value="Genomic_DNA"/>
</dbReference>
<sequence length="279" mass="31320">MRIRIDLAYDGTDFSGWARQPGLRTVEETLADGLGRVLRVDPPRLVVGGRTDAGVHARGSVCHLDVEEEVWRLVPGRSDRPPGEALVTRLRGVLPADVAVRSATEVHADFDARFSALRRRYSYRLQDRAADADPLRRHDTVVVRHRLDVDTMDEAARTLVGLRDFAAFCKRREGASTIRTLLDFRWRRDDAGVVVGTVVADAFCHSMVRALVGAVVPVGEGRRPPGWPEQVQQARRRDPGVRVMPAHGLCLEEITYPETVERQRRRGEESRAVRAQRPD</sequence>
<dbReference type="GO" id="GO:0160147">
    <property type="term" value="F:tRNA pseudouridine(38-40) synthase activity"/>
    <property type="evidence" value="ECO:0007669"/>
    <property type="project" value="UniProtKB-EC"/>
</dbReference>
<dbReference type="InterPro" id="IPR001406">
    <property type="entry name" value="PsdUridine_synth_TruA"/>
</dbReference>
<dbReference type="Pfam" id="PF01416">
    <property type="entry name" value="PseudoU_synth_1"/>
    <property type="match status" value="1"/>
</dbReference>
<accession>A0A0W8IAF0</accession>
<dbReference type="HAMAP" id="MF_00171">
    <property type="entry name" value="TruA"/>
    <property type="match status" value="1"/>
</dbReference>
<reference evidence="9 10" key="1">
    <citation type="submission" date="2015-12" db="EMBL/GenBank/DDBJ databases">
        <title>Serinicoccus chungangenesis strain CD08_5 genome sequencing and assembly.</title>
        <authorList>
            <person name="Chander A.M."/>
            <person name="Kaur G."/>
            <person name="Nair G.R."/>
            <person name="Dhawan D.K."/>
            <person name="Kochhar R.K."/>
            <person name="Mayilraj S."/>
            <person name="Bhadada S.K."/>
        </authorList>
    </citation>
    <scope>NUCLEOTIDE SEQUENCE [LARGE SCALE GENOMIC DNA]</scope>
    <source>
        <strain evidence="9 10">CD08_5</strain>
    </source>
</reference>
<comment type="function">
    <text evidence="4">Formation of pseudouridine at positions 38, 39 and 40 in the anticodon stem and loop of transfer RNAs.</text>
</comment>
<dbReference type="CDD" id="cd02570">
    <property type="entry name" value="PseudoU_synth_EcTruA"/>
    <property type="match status" value="1"/>
</dbReference>
<keyword evidence="2 4" id="KW-0819">tRNA processing</keyword>
<dbReference type="InterPro" id="IPR020097">
    <property type="entry name" value="PsdUridine_synth_TruA_a/b_dom"/>
</dbReference>
<comment type="caution">
    <text evidence="4">Lacks conserved residue(s) required for the propagation of feature annotation.</text>
</comment>
<proteinExistence type="inferred from homology"/>
<organism evidence="9 10">
    <name type="scientific">Serinicoccus chungangensis</name>
    <dbReference type="NCBI Taxonomy" id="767452"/>
    <lineage>
        <taxon>Bacteria</taxon>
        <taxon>Bacillati</taxon>
        <taxon>Actinomycetota</taxon>
        <taxon>Actinomycetes</taxon>
        <taxon>Micrococcales</taxon>
        <taxon>Ornithinimicrobiaceae</taxon>
        <taxon>Serinicoccus</taxon>
    </lineage>
</organism>
<evidence type="ECO:0000256" key="1">
    <source>
        <dbReference type="ARBA" id="ARBA00009375"/>
    </source>
</evidence>
<dbReference type="PANTHER" id="PTHR11142">
    <property type="entry name" value="PSEUDOURIDYLATE SYNTHASE"/>
    <property type="match status" value="1"/>
</dbReference>
<gene>
    <name evidence="4" type="primary">truA</name>
    <name evidence="9" type="ORF">AVL62_12375</name>
</gene>
<dbReference type="EC" id="5.4.99.12" evidence="4"/>
<dbReference type="PANTHER" id="PTHR11142:SF0">
    <property type="entry name" value="TRNA PSEUDOURIDINE SYNTHASE-LIKE 1"/>
    <property type="match status" value="1"/>
</dbReference>
<name>A0A0W8IAF0_9MICO</name>
<comment type="caution">
    <text evidence="9">The sequence shown here is derived from an EMBL/GenBank/DDBJ whole genome shotgun (WGS) entry which is preliminary data.</text>
</comment>
<dbReference type="GO" id="GO:0003723">
    <property type="term" value="F:RNA binding"/>
    <property type="evidence" value="ECO:0007669"/>
    <property type="project" value="InterPro"/>
</dbReference>
<keyword evidence="3 4" id="KW-0413">Isomerase</keyword>
<dbReference type="InterPro" id="IPR020103">
    <property type="entry name" value="PsdUridine_synth_cat_dom_sf"/>
</dbReference>
<comment type="similarity">
    <text evidence="1 4 7">Belongs to the tRNA pseudouridine synthase TruA family.</text>
</comment>
<evidence type="ECO:0000256" key="2">
    <source>
        <dbReference type="ARBA" id="ARBA00022694"/>
    </source>
</evidence>
<feature type="binding site" evidence="4 6">
    <location>
        <position position="121"/>
    </location>
    <ligand>
        <name>substrate</name>
    </ligand>
</feature>
<feature type="active site" description="Nucleophile" evidence="4 5">
    <location>
        <position position="52"/>
    </location>
</feature>
<evidence type="ECO:0000313" key="10">
    <source>
        <dbReference type="Proteomes" id="UP000054837"/>
    </source>
</evidence>
<evidence type="ECO:0000256" key="5">
    <source>
        <dbReference type="PIRSR" id="PIRSR001430-1"/>
    </source>
</evidence>
<comment type="catalytic activity">
    <reaction evidence="4 7">
        <text>uridine(38/39/40) in tRNA = pseudouridine(38/39/40) in tRNA</text>
        <dbReference type="Rhea" id="RHEA:22376"/>
        <dbReference type="Rhea" id="RHEA-COMP:10085"/>
        <dbReference type="Rhea" id="RHEA-COMP:10087"/>
        <dbReference type="ChEBI" id="CHEBI:65314"/>
        <dbReference type="ChEBI" id="CHEBI:65315"/>
        <dbReference type="EC" id="5.4.99.12"/>
    </reaction>
</comment>
<evidence type="ECO:0000259" key="8">
    <source>
        <dbReference type="Pfam" id="PF01416"/>
    </source>
</evidence>
<dbReference type="Gene3D" id="3.30.70.660">
    <property type="entry name" value="Pseudouridine synthase I, catalytic domain, C-terminal subdomain"/>
    <property type="match status" value="1"/>
</dbReference>
<dbReference type="RefSeq" id="WP_058890654.1">
    <property type="nucleotide sequence ID" value="NZ_LQBL01000011.1"/>
</dbReference>
<dbReference type="InterPro" id="IPR020095">
    <property type="entry name" value="PsdUridine_synth_TruA_C"/>
</dbReference>
<feature type="domain" description="Pseudouridine synthase I TruA alpha/beta" evidence="8">
    <location>
        <begin position="155"/>
        <end position="257"/>
    </location>
</feature>
<evidence type="ECO:0000256" key="3">
    <source>
        <dbReference type="ARBA" id="ARBA00023235"/>
    </source>
</evidence>
<evidence type="ECO:0000256" key="7">
    <source>
        <dbReference type="RuleBase" id="RU003792"/>
    </source>
</evidence>
<protein>
    <recommendedName>
        <fullName evidence="4">tRNA pseudouridine synthase A</fullName>
        <ecNumber evidence="4">5.4.99.12</ecNumber>
    </recommendedName>
    <alternativeName>
        <fullName evidence="4">tRNA pseudouridine(38-40) synthase</fullName>
    </alternativeName>
    <alternativeName>
        <fullName evidence="4">tRNA pseudouridylate synthase I</fullName>
    </alternativeName>
    <alternativeName>
        <fullName evidence="4">tRNA-uridine isomerase I</fullName>
    </alternativeName>
</protein>
<dbReference type="OrthoDB" id="9811823at2"/>
<dbReference type="PIRSF" id="PIRSF001430">
    <property type="entry name" value="tRNA_psdUrid_synth"/>
    <property type="match status" value="1"/>
</dbReference>
<keyword evidence="10" id="KW-1185">Reference proteome</keyword>
<comment type="subunit">
    <text evidence="4">Homodimer.</text>
</comment>
<dbReference type="GO" id="GO:0031119">
    <property type="term" value="P:tRNA pseudouridine synthesis"/>
    <property type="evidence" value="ECO:0007669"/>
    <property type="project" value="UniProtKB-UniRule"/>
</dbReference>
<dbReference type="Gene3D" id="3.30.70.580">
    <property type="entry name" value="Pseudouridine synthase I, catalytic domain, N-terminal subdomain"/>
    <property type="match status" value="1"/>
</dbReference>